<reference evidence="5 6" key="1">
    <citation type="journal article" date="2016" name="Genome Announc.">
        <title>Complete Genome Sequences of Aerococcus christensenii CCUG 28831T, Aerococcus sanguinicola CCUG 43001T, Aerococcus urinae CCUG 36881T, Aerococcus urinaeequi CCUG 28094T, Aerococcus urinaehominis CCUG 42038 BT, and Aerococcus viridans CCUG 4311T.</title>
        <authorList>
            <person name="Carkaci D."/>
            <person name="Dargis R."/>
            <person name="Nielsen X.C."/>
            <person name="Skovgaard O."/>
            <person name="Fuursted K."/>
            <person name="Christensen J.J."/>
        </authorList>
    </citation>
    <scope>NUCLEOTIDE SEQUENCE [LARGE SCALE GENOMIC DNA]</scope>
    <source>
        <strain evidence="5 6">CCUG42038B</strain>
    </source>
</reference>
<dbReference type="GO" id="GO:0005737">
    <property type="term" value="C:cytoplasm"/>
    <property type="evidence" value="ECO:0007669"/>
    <property type="project" value="UniProtKB-SubCell"/>
</dbReference>
<evidence type="ECO:0000256" key="3">
    <source>
        <dbReference type="ARBA" id="ARBA00023134"/>
    </source>
</evidence>
<dbReference type="EMBL" id="CP014163">
    <property type="protein sequence ID" value="AMB98695.1"/>
    <property type="molecule type" value="Genomic_DNA"/>
</dbReference>
<keyword evidence="4" id="KW-0963">Cytoplasm</keyword>
<evidence type="ECO:0000256" key="4">
    <source>
        <dbReference type="PIRNR" id="PIRNR006230"/>
    </source>
</evidence>
<accession>A0A109RHJ7</accession>
<comment type="similarity">
    <text evidence="4">Belongs to the TRAFAC class YlqF/YawG GTPase family. MTG1 subfamily.</text>
</comment>
<dbReference type="InterPro" id="IPR030378">
    <property type="entry name" value="G_CP_dom"/>
</dbReference>
<dbReference type="PANTHER" id="PTHR45782">
    <property type="entry name" value="MITOCHONDRIAL RIBOSOME-ASSOCIATED GTPASE 1"/>
    <property type="match status" value="1"/>
</dbReference>
<evidence type="ECO:0000313" key="5">
    <source>
        <dbReference type="EMBL" id="AMB98695.1"/>
    </source>
</evidence>
<keyword evidence="3 4" id="KW-0342">GTP-binding</keyword>
<dbReference type="GO" id="GO:0006412">
    <property type="term" value="P:translation"/>
    <property type="evidence" value="ECO:0007669"/>
    <property type="project" value="TreeGrafter"/>
</dbReference>
<proteinExistence type="inferred from homology"/>
<protein>
    <recommendedName>
        <fullName evidence="1 4">Ribosome biogenesis GTPase A</fullName>
    </recommendedName>
</protein>
<sequence>MALIQWYPGHMAKAKREVQEQIKKVDVVVEVRDARLPDSSKNPMIDAIIGDKARFIVLNKADLADPRQSQAWVEKLTGSQVQAYALDAKNPRDIKKVRKVLTDFTQPLRQKWADKGVKHKPIRLMVVGIPNVGKSTFINQFTGKKRADVGNKPGVTKGQQWLKIDDDFELLDTPGILWPKFEDQDRAQALALSGAIKDTHYYDDDIALFALEFMGRYYPDYLVDKLALTPDEAHPPYAEVLMIITARQGFKDDYERAANKLILDFRAGRLGRMTLDRVEDCYEVSDVQVGVNDNE</sequence>
<comment type="function">
    <text evidence="4">Required for a late step of 50S ribosomal subunit assembly. Has GTPase activity.</text>
</comment>
<dbReference type="OrthoDB" id="9779790at2"/>
<comment type="subcellular location">
    <subcellularLocation>
        <location evidence="4">Cytoplasm</location>
    </subcellularLocation>
</comment>
<dbReference type="Gene3D" id="1.10.1580.10">
    <property type="match status" value="1"/>
</dbReference>
<dbReference type="PROSITE" id="PS51721">
    <property type="entry name" value="G_CP"/>
    <property type="match status" value="1"/>
</dbReference>
<dbReference type="PIRSF" id="PIRSF006230">
    <property type="entry name" value="MG442"/>
    <property type="match status" value="1"/>
</dbReference>
<evidence type="ECO:0000256" key="1">
    <source>
        <dbReference type="ARBA" id="ARBA00014898"/>
    </source>
</evidence>
<dbReference type="PANTHER" id="PTHR45782:SF4">
    <property type="entry name" value="MITOCHONDRIAL RIBOSOME-ASSOCIATED GTPASE 1"/>
    <property type="match status" value="1"/>
</dbReference>
<dbReference type="InterPro" id="IPR027417">
    <property type="entry name" value="P-loop_NTPase"/>
</dbReference>
<dbReference type="RefSeq" id="WP_067977354.1">
    <property type="nucleotide sequence ID" value="NZ_CP014163.1"/>
</dbReference>
<dbReference type="InterPro" id="IPR006073">
    <property type="entry name" value="GTP-bd"/>
</dbReference>
<reference evidence="6" key="2">
    <citation type="submission" date="2016-01" db="EMBL/GenBank/DDBJ databases">
        <title>Six Aerococcus type strain genome sequencing and assembly using PacBio and Illumina Hiseq.</title>
        <authorList>
            <person name="Carkaci D."/>
            <person name="Dargis R."/>
            <person name="Nielsen X.C."/>
            <person name="Skovgaard O."/>
            <person name="Fuursted K."/>
            <person name="Christensen J.J."/>
        </authorList>
    </citation>
    <scope>NUCLEOTIDE SEQUENCE [LARGE SCALE GENOMIC DNA]</scope>
    <source>
        <strain evidence="6">CCUG42038B</strain>
    </source>
</reference>
<dbReference type="InterPro" id="IPR019991">
    <property type="entry name" value="GTP-bd_ribosome_bgen"/>
</dbReference>
<evidence type="ECO:0000256" key="2">
    <source>
        <dbReference type="ARBA" id="ARBA00022741"/>
    </source>
</evidence>
<dbReference type="GO" id="GO:0003924">
    <property type="term" value="F:GTPase activity"/>
    <property type="evidence" value="ECO:0007669"/>
    <property type="project" value="TreeGrafter"/>
</dbReference>
<keyword evidence="6" id="KW-1185">Reference proteome</keyword>
<dbReference type="Proteomes" id="UP000062260">
    <property type="component" value="Chromosome"/>
</dbReference>
<evidence type="ECO:0000313" key="6">
    <source>
        <dbReference type="Proteomes" id="UP000062260"/>
    </source>
</evidence>
<dbReference type="NCBIfam" id="TIGR03596">
    <property type="entry name" value="GTPase_YlqF"/>
    <property type="match status" value="1"/>
</dbReference>
<organism evidence="5 6">
    <name type="scientific">Aerococcus urinaehominis</name>
    <dbReference type="NCBI Taxonomy" id="128944"/>
    <lineage>
        <taxon>Bacteria</taxon>
        <taxon>Bacillati</taxon>
        <taxon>Bacillota</taxon>
        <taxon>Bacilli</taxon>
        <taxon>Lactobacillales</taxon>
        <taxon>Aerococcaceae</taxon>
        <taxon>Aerococcus</taxon>
    </lineage>
</organism>
<dbReference type="CDD" id="cd01856">
    <property type="entry name" value="YlqF"/>
    <property type="match status" value="1"/>
</dbReference>
<name>A0A109RHJ7_9LACT</name>
<dbReference type="KEGG" id="auh:AWM75_01210"/>
<dbReference type="PRINTS" id="PR00326">
    <property type="entry name" value="GTP1OBG"/>
</dbReference>
<keyword evidence="2 4" id="KW-0547">Nucleotide-binding</keyword>
<dbReference type="GO" id="GO:0005525">
    <property type="term" value="F:GTP binding"/>
    <property type="evidence" value="ECO:0007669"/>
    <property type="project" value="UniProtKB-KW"/>
</dbReference>
<dbReference type="AlphaFoldDB" id="A0A109RHJ7"/>
<dbReference type="FunFam" id="3.40.50.300:FF:000590">
    <property type="entry name" value="Ribosome biogenesis GTPase A"/>
    <property type="match status" value="1"/>
</dbReference>
<gene>
    <name evidence="5" type="primary">rbgA</name>
    <name evidence="5" type="ORF">AWM75_01210</name>
</gene>
<dbReference type="Pfam" id="PF01926">
    <property type="entry name" value="MMR_HSR1"/>
    <property type="match status" value="1"/>
</dbReference>
<dbReference type="Gene3D" id="3.40.50.300">
    <property type="entry name" value="P-loop containing nucleotide triphosphate hydrolases"/>
    <property type="match status" value="1"/>
</dbReference>
<dbReference type="InterPro" id="IPR016478">
    <property type="entry name" value="GTPase_MTG1"/>
</dbReference>
<dbReference type="SUPFAM" id="SSF52540">
    <property type="entry name" value="P-loop containing nucleoside triphosphate hydrolases"/>
    <property type="match status" value="1"/>
</dbReference>
<dbReference type="STRING" id="128944.AWM75_01210"/>
<dbReference type="InterPro" id="IPR023179">
    <property type="entry name" value="GTP-bd_ortho_bundle_sf"/>
</dbReference>